<dbReference type="SUPFAM" id="SSF48403">
    <property type="entry name" value="Ankyrin repeat"/>
    <property type="match status" value="1"/>
</dbReference>
<dbReference type="InterPro" id="IPR053080">
    <property type="entry name" value="PP1_regulatory_subunit_27"/>
</dbReference>
<evidence type="ECO:0000313" key="3">
    <source>
        <dbReference type="Proteomes" id="UP000018949"/>
    </source>
</evidence>
<dbReference type="EMBL" id="BAUW01000100">
    <property type="protein sequence ID" value="GAE47832.1"/>
    <property type="molecule type" value="Genomic_DNA"/>
</dbReference>
<dbReference type="Pfam" id="PF12796">
    <property type="entry name" value="Ank_2"/>
    <property type="match status" value="1"/>
</dbReference>
<dbReference type="PANTHER" id="PTHR46899">
    <property type="entry name" value="PROTEIN PHOSPHATASE 1 REGULATORY SUBUNIT 27"/>
    <property type="match status" value="1"/>
</dbReference>
<dbReference type="RefSeq" id="WP_052019790.1">
    <property type="nucleotide sequence ID" value="NZ_BAUW01000100.1"/>
</dbReference>
<protein>
    <submittedName>
        <fullName evidence="2">Uncharacterized protein</fullName>
    </submittedName>
</protein>
<evidence type="ECO:0000256" key="1">
    <source>
        <dbReference type="PROSITE-ProRule" id="PRU00023"/>
    </source>
</evidence>
<dbReference type="PROSITE" id="PS50088">
    <property type="entry name" value="ANK_REPEAT"/>
    <property type="match status" value="2"/>
</dbReference>
<name>W4RUQ2_9BACI</name>
<gene>
    <name evidence="2" type="ORF">JCM21738_4852</name>
</gene>
<dbReference type="InterPro" id="IPR036770">
    <property type="entry name" value="Ankyrin_rpt-contain_sf"/>
</dbReference>
<accession>W4RUQ2</accession>
<dbReference type="Gene3D" id="1.25.40.20">
    <property type="entry name" value="Ankyrin repeat-containing domain"/>
    <property type="match status" value="1"/>
</dbReference>
<dbReference type="InterPro" id="IPR002110">
    <property type="entry name" value="Ankyrin_rpt"/>
</dbReference>
<comment type="caution">
    <text evidence="2">The sequence shown here is derived from an EMBL/GenBank/DDBJ whole genome shotgun (WGS) entry which is preliminary data.</text>
</comment>
<organism evidence="2 3">
    <name type="scientific">Mesobacillus boroniphilus JCM 21738</name>
    <dbReference type="NCBI Taxonomy" id="1294265"/>
    <lineage>
        <taxon>Bacteria</taxon>
        <taxon>Bacillati</taxon>
        <taxon>Bacillota</taxon>
        <taxon>Bacilli</taxon>
        <taxon>Bacillales</taxon>
        <taxon>Bacillaceae</taxon>
        <taxon>Mesobacillus</taxon>
    </lineage>
</organism>
<evidence type="ECO:0000313" key="2">
    <source>
        <dbReference type="EMBL" id="GAE47832.1"/>
    </source>
</evidence>
<dbReference type="eggNOG" id="COG0666">
    <property type="taxonomic scope" value="Bacteria"/>
</dbReference>
<dbReference type="PROSITE" id="PS50297">
    <property type="entry name" value="ANK_REP_REGION"/>
    <property type="match status" value="2"/>
</dbReference>
<sequence>MNFTNLLHRNDIDGFKEYLNTRDVNEVFQGQSFLYWAVHYRNIEFTKHLVLKGADVNQLDRLGRTPLIIACYFGFVEIASFLLENGADMSGCLERAKKVGMNMNI</sequence>
<dbReference type="SMART" id="SM00248">
    <property type="entry name" value="ANK"/>
    <property type="match status" value="2"/>
</dbReference>
<keyword evidence="3" id="KW-1185">Reference proteome</keyword>
<reference evidence="2 3" key="1">
    <citation type="submission" date="2013-12" db="EMBL/GenBank/DDBJ databases">
        <title>NBRP : Genome information of microbial organism related human and environment.</title>
        <authorList>
            <person name="Hattori M."/>
            <person name="Oshima K."/>
            <person name="Inaba H."/>
            <person name="Suda W."/>
            <person name="Sakamoto M."/>
            <person name="Iino T."/>
            <person name="Kitahara M."/>
            <person name="Oshida Y."/>
            <person name="Iida T."/>
            <person name="Kudo T."/>
            <person name="Itoh T."/>
            <person name="Ahmed I."/>
            <person name="Ohkuma M."/>
        </authorList>
    </citation>
    <scope>NUCLEOTIDE SEQUENCE [LARGE SCALE GENOMIC DNA]</scope>
    <source>
        <strain evidence="2 3">JCM 21738</strain>
    </source>
</reference>
<feature type="repeat" description="ANK" evidence="1">
    <location>
        <begin position="29"/>
        <end position="61"/>
    </location>
</feature>
<dbReference type="Proteomes" id="UP000018949">
    <property type="component" value="Unassembled WGS sequence"/>
</dbReference>
<feature type="repeat" description="ANK" evidence="1">
    <location>
        <begin position="62"/>
        <end position="90"/>
    </location>
</feature>
<proteinExistence type="predicted"/>
<dbReference type="PANTHER" id="PTHR46899:SF3">
    <property type="entry name" value="PROTEIN PHOSPHATASE 1 REGULATORY SUBUNIT 27"/>
    <property type="match status" value="1"/>
</dbReference>
<keyword evidence="1" id="KW-0040">ANK repeat</keyword>
<dbReference type="AlphaFoldDB" id="W4RUQ2"/>